<organism evidence="1 2">
    <name type="scientific">Argiope bruennichi</name>
    <name type="common">Wasp spider</name>
    <name type="synonym">Aranea bruennichi</name>
    <dbReference type="NCBI Taxonomy" id="94029"/>
    <lineage>
        <taxon>Eukaryota</taxon>
        <taxon>Metazoa</taxon>
        <taxon>Ecdysozoa</taxon>
        <taxon>Arthropoda</taxon>
        <taxon>Chelicerata</taxon>
        <taxon>Arachnida</taxon>
        <taxon>Araneae</taxon>
        <taxon>Araneomorphae</taxon>
        <taxon>Entelegynae</taxon>
        <taxon>Araneoidea</taxon>
        <taxon>Araneidae</taxon>
        <taxon>Argiope</taxon>
    </lineage>
</organism>
<evidence type="ECO:0000313" key="2">
    <source>
        <dbReference type="Proteomes" id="UP000807504"/>
    </source>
</evidence>
<reference evidence="1" key="2">
    <citation type="submission" date="2020-06" db="EMBL/GenBank/DDBJ databases">
        <authorList>
            <person name="Sheffer M."/>
        </authorList>
    </citation>
    <scope>NUCLEOTIDE SEQUENCE</scope>
</reference>
<keyword evidence="2" id="KW-1185">Reference proteome</keyword>
<dbReference type="EMBL" id="JABXBU010000011">
    <property type="protein sequence ID" value="KAF8791632.1"/>
    <property type="molecule type" value="Genomic_DNA"/>
</dbReference>
<accession>A0A8T0FM98</accession>
<name>A0A8T0FM98_ARGBR</name>
<proteinExistence type="predicted"/>
<dbReference type="AlphaFoldDB" id="A0A8T0FM98"/>
<dbReference type="Proteomes" id="UP000807504">
    <property type="component" value="Unassembled WGS sequence"/>
</dbReference>
<reference evidence="1" key="1">
    <citation type="journal article" date="2020" name="bioRxiv">
        <title>Chromosome-level reference genome of the European wasp spider Argiope bruennichi: a resource for studies on range expansion and evolutionary adaptation.</title>
        <authorList>
            <person name="Sheffer M.M."/>
            <person name="Hoppe A."/>
            <person name="Krehenwinkel H."/>
            <person name="Uhl G."/>
            <person name="Kuss A.W."/>
            <person name="Jensen L."/>
            <person name="Jensen C."/>
            <person name="Gillespie R.G."/>
            <person name="Hoff K.J."/>
            <person name="Prost S."/>
        </authorList>
    </citation>
    <scope>NUCLEOTIDE SEQUENCE</scope>
</reference>
<evidence type="ECO:0000313" key="1">
    <source>
        <dbReference type="EMBL" id="KAF8791632.1"/>
    </source>
</evidence>
<sequence length="469" mass="53034">MVVVPLDAHVARKMELFSPKPQRRRPETCVYFIHRSDFFLQNGLPIVKEKRSFKTRRGFGTGNDASATKPKIKEPIISDPNYVEEDIKAMQRNLISILRDSDVNHVKSDLVEFQYPTREVLREYDIRAPKRLLGEEHSILPLGLDVPSDANRQDGSAAAKNNDYALMRHYSTIPEGRRKETAKVCCKTELMVDLYSQIFKHRPPLDVGFGDASKNAFWLCCLHQVLSMSGEGKGVTYAANLEWLPIKEIWIPRFGKLSLPKEKGNRTLLGTDFLGRAGIVLNLKHKNWYFYGDQTKKIPFREDISVSLLRPVETVPDPEFSLPVDPVRDEIEPDACQEPDASPNDLSTIQISGAFQLQKCGLREEEGEGLTKPQLSPLVSYAPGDRVWVTAHQKSNKANQKSAKLTPQCDGPYIVMTQRSLTSYEVADINNPNVPLGTFHSTALRPCLESHANSQPVHPLRRRCHLKKN</sequence>
<protein>
    <submittedName>
        <fullName evidence="1">Uncharacterized protein</fullName>
    </submittedName>
</protein>
<gene>
    <name evidence="1" type="ORF">HNY73_006473</name>
</gene>
<comment type="caution">
    <text evidence="1">The sequence shown here is derived from an EMBL/GenBank/DDBJ whole genome shotgun (WGS) entry which is preliminary data.</text>
</comment>